<reference evidence="1 2" key="1">
    <citation type="journal article" date="2021" name="Hortic Res">
        <title>High-quality reference genome and annotation aids understanding of berry development for evergreen blueberry (Vaccinium darrowii).</title>
        <authorList>
            <person name="Yu J."/>
            <person name="Hulse-Kemp A.M."/>
            <person name="Babiker E."/>
            <person name="Staton M."/>
        </authorList>
    </citation>
    <scope>NUCLEOTIDE SEQUENCE [LARGE SCALE GENOMIC DNA]</scope>
    <source>
        <strain evidence="2">cv. NJ 8807/NJ 8810</strain>
        <tissue evidence="1">Young leaf</tissue>
    </source>
</reference>
<evidence type="ECO:0000313" key="1">
    <source>
        <dbReference type="EMBL" id="KAH7857056.1"/>
    </source>
</evidence>
<protein>
    <submittedName>
        <fullName evidence="1">Uncharacterized protein</fullName>
    </submittedName>
</protein>
<organism evidence="1 2">
    <name type="scientific">Vaccinium darrowii</name>
    <dbReference type="NCBI Taxonomy" id="229202"/>
    <lineage>
        <taxon>Eukaryota</taxon>
        <taxon>Viridiplantae</taxon>
        <taxon>Streptophyta</taxon>
        <taxon>Embryophyta</taxon>
        <taxon>Tracheophyta</taxon>
        <taxon>Spermatophyta</taxon>
        <taxon>Magnoliopsida</taxon>
        <taxon>eudicotyledons</taxon>
        <taxon>Gunneridae</taxon>
        <taxon>Pentapetalae</taxon>
        <taxon>asterids</taxon>
        <taxon>Ericales</taxon>
        <taxon>Ericaceae</taxon>
        <taxon>Vaccinioideae</taxon>
        <taxon>Vaccinieae</taxon>
        <taxon>Vaccinium</taxon>
    </lineage>
</organism>
<dbReference type="EMBL" id="CM037153">
    <property type="protein sequence ID" value="KAH7857056.1"/>
    <property type="molecule type" value="Genomic_DNA"/>
</dbReference>
<keyword evidence="2" id="KW-1185">Reference proteome</keyword>
<dbReference type="Proteomes" id="UP000828048">
    <property type="component" value="Chromosome 3"/>
</dbReference>
<gene>
    <name evidence="1" type="ORF">Vadar_008544</name>
</gene>
<proteinExistence type="predicted"/>
<accession>A0ACB7YU77</accession>
<name>A0ACB7YU77_9ERIC</name>
<sequence length="156" mass="17399">MVNRQVLQNGPLVGECSQLELDTPNLDFYNPVSNRSRDRFASDFPASTSGCQNRSAMTDDFPHLDIINDLLDDANGISKATRANTSFHQSFSNPHHLNGQFSFPMDIGMSNDMDPTMSSSSFEGCRDDCFQHVYGSFVGHLTLLENHFPQQIHGLL</sequence>
<evidence type="ECO:0000313" key="2">
    <source>
        <dbReference type="Proteomes" id="UP000828048"/>
    </source>
</evidence>
<comment type="caution">
    <text evidence="1">The sequence shown here is derived from an EMBL/GenBank/DDBJ whole genome shotgun (WGS) entry which is preliminary data.</text>
</comment>